<feature type="domain" description="Bacterial repeat" evidence="6">
    <location>
        <begin position="277"/>
        <end position="328"/>
    </location>
</feature>
<comment type="caution">
    <text evidence="4">Lacks conserved residue(s) required for the propagation of feature annotation.</text>
</comment>
<evidence type="ECO:0000256" key="3">
    <source>
        <dbReference type="ARBA" id="ARBA00022825"/>
    </source>
</evidence>
<evidence type="ECO:0008006" key="9">
    <source>
        <dbReference type="Google" id="ProtNLM"/>
    </source>
</evidence>
<comment type="similarity">
    <text evidence="4">Belongs to the peptidase S8 family.</text>
</comment>
<evidence type="ECO:0000313" key="8">
    <source>
        <dbReference type="Proteomes" id="UP000030700"/>
    </source>
</evidence>
<evidence type="ECO:0000259" key="5">
    <source>
        <dbReference type="Pfam" id="PF00082"/>
    </source>
</evidence>
<keyword evidence="8" id="KW-1185">Reference proteome</keyword>
<evidence type="ECO:0000256" key="2">
    <source>
        <dbReference type="ARBA" id="ARBA00022801"/>
    </source>
</evidence>
<dbReference type="Proteomes" id="UP000030700">
    <property type="component" value="Unassembled WGS sequence"/>
</dbReference>
<dbReference type="InterPro" id="IPR000209">
    <property type="entry name" value="Peptidase_S8/S53_dom"/>
</dbReference>
<evidence type="ECO:0000256" key="4">
    <source>
        <dbReference type="PROSITE-ProRule" id="PRU01240"/>
    </source>
</evidence>
<dbReference type="Pfam" id="PF00082">
    <property type="entry name" value="Peptidase_S8"/>
    <property type="match status" value="1"/>
</dbReference>
<dbReference type="HOGENOM" id="CLU_376715_0_0_0"/>
<dbReference type="GO" id="GO:0016020">
    <property type="term" value="C:membrane"/>
    <property type="evidence" value="ECO:0007669"/>
    <property type="project" value="TreeGrafter"/>
</dbReference>
<keyword evidence="2" id="KW-0378">Hydrolase</keyword>
<evidence type="ECO:0000313" key="7">
    <source>
        <dbReference type="EMBL" id="GAK52862.1"/>
    </source>
</evidence>
<evidence type="ECO:0000259" key="6">
    <source>
        <dbReference type="Pfam" id="PF18998"/>
    </source>
</evidence>
<feature type="domain" description="Peptidase S8/S53" evidence="5">
    <location>
        <begin position="568"/>
        <end position="721"/>
    </location>
</feature>
<dbReference type="GO" id="GO:0016485">
    <property type="term" value="P:protein processing"/>
    <property type="evidence" value="ECO:0007669"/>
    <property type="project" value="TreeGrafter"/>
</dbReference>
<dbReference type="AlphaFoldDB" id="A0A0S6W5C8"/>
<keyword evidence="3" id="KW-0720">Serine protease</keyword>
<proteinExistence type="inferred from homology"/>
<protein>
    <recommendedName>
        <fullName evidence="9">Bacterial repeat domain-containing protein</fullName>
    </recommendedName>
</protein>
<dbReference type="InterPro" id="IPR022398">
    <property type="entry name" value="Peptidase_S8_His-AS"/>
</dbReference>
<dbReference type="InterPro" id="IPR036852">
    <property type="entry name" value="Peptidase_S8/S53_dom_sf"/>
</dbReference>
<gene>
    <name evidence="7" type="ORF">U14_04119</name>
</gene>
<dbReference type="Gene3D" id="3.40.50.200">
    <property type="entry name" value="Peptidase S8/S53 domain"/>
    <property type="match status" value="1"/>
</dbReference>
<dbReference type="InterPro" id="IPR015500">
    <property type="entry name" value="Peptidase_S8_subtilisin-rel"/>
</dbReference>
<dbReference type="PRINTS" id="PR00723">
    <property type="entry name" value="SUBTILISIN"/>
</dbReference>
<dbReference type="GO" id="GO:0004252">
    <property type="term" value="F:serine-type endopeptidase activity"/>
    <property type="evidence" value="ECO:0007669"/>
    <property type="project" value="InterPro"/>
</dbReference>
<dbReference type="SUPFAM" id="SSF52743">
    <property type="entry name" value="Subtilisin-like"/>
    <property type="match status" value="1"/>
</dbReference>
<dbReference type="EMBL" id="DF820459">
    <property type="protein sequence ID" value="GAK52862.1"/>
    <property type="molecule type" value="Genomic_DNA"/>
</dbReference>
<dbReference type="Pfam" id="PF18998">
    <property type="entry name" value="Flg_new_2"/>
    <property type="match status" value="1"/>
</dbReference>
<dbReference type="PANTHER" id="PTHR42884:SF14">
    <property type="entry name" value="NEUROENDOCRINE CONVERTASE 1"/>
    <property type="match status" value="1"/>
</dbReference>
<dbReference type="STRING" id="1499966.U14_04119"/>
<sequence>MFYHDGWWCGITVSLIFFSSQVPAFDSFTTTVSFYDGVNLSTGATEVEPTVLTLVIGSAQEVERIAAPEIDPLFHFSPSVHVSFGLTAHPAQPVMLQPHAEVAFAIVEQTDPASLTETQLAALDYAAQPVTVAPHQFVVAKLGDGIYRILGQIASNPDATVQFTVWTPEVGSVPTVTPTPPVSEPTATPTPPVSVPEPGTFALFAVGVLLLCRGKFWKKHCVKGGISMKQARLMVLFVGLLVGLSNSGWAAEVMVIKIGTGEGIVDGGDDIFCGASCEATYEKGTVVQLKAIPDENAKFDGWLVNGKPHEGTLVVEDENILVAAKFTSTMPPTDELEWLWYNGSEKRRLFLAVDEIAVFPKDMPDDWYAFTGEFKATVEEIAHLFHPQAEVSELNDFCITIKSPESVTLKELPGLLERIAQHPFLRSAGPVLYGYQGDPYTEKIPTGGIIVSYPLYYTDAQIRQIEEEYDLIRDESEWPFDRDVPLYVAESPWEALELANRLFESGRVEYAYPEWISAIIYNSTTGSDPLQESEASADYWHFQGLERYGANIFEAWKLKAVSGEPIQGDGVTVAIVDDAVEINHPDLTQNVEKSLCYNFLTGGEKDDPSPQIRIDSLPKDASKIQLDGGHGTGCAGIVAAVKGNTHGVYGIAPNAKIAGFRQGEVPIDPNTGGVEPAHPREGGKDYRQLCLYNDTIQIYNNSWTKRMFEPLSGDDNKALQWGTLGKNKGNYTGIIF</sequence>
<dbReference type="InterPro" id="IPR044060">
    <property type="entry name" value="Bacterial_rp_domain"/>
</dbReference>
<organism evidence="7">
    <name type="scientific">Candidatus Moduliflexus flocculans</name>
    <dbReference type="NCBI Taxonomy" id="1499966"/>
    <lineage>
        <taxon>Bacteria</taxon>
        <taxon>Candidatus Moduliflexota</taxon>
        <taxon>Candidatus Moduliflexia</taxon>
        <taxon>Candidatus Moduliflexales</taxon>
        <taxon>Candidatus Moduliflexaceae</taxon>
    </lineage>
</organism>
<evidence type="ECO:0000256" key="1">
    <source>
        <dbReference type="ARBA" id="ARBA00022670"/>
    </source>
</evidence>
<dbReference type="PROSITE" id="PS00137">
    <property type="entry name" value="SUBTILASE_HIS"/>
    <property type="match status" value="1"/>
</dbReference>
<name>A0A0S6W5C8_9BACT</name>
<dbReference type="PANTHER" id="PTHR42884">
    <property type="entry name" value="PROPROTEIN CONVERTASE SUBTILISIN/KEXIN-RELATED"/>
    <property type="match status" value="1"/>
</dbReference>
<dbReference type="PROSITE" id="PS51892">
    <property type="entry name" value="SUBTILASE"/>
    <property type="match status" value="1"/>
</dbReference>
<accession>A0A0S6W5C8</accession>
<reference evidence="7" key="1">
    <citation type="journal article" date="2015" name="PeerJ">
        <title>First genomic representation of candidate bacterial phylum KSB3 points to enhanced environmental sensing as a trigger of wastewater bulking.</title>
        <authorList>
            <person name="Sekiguchi Y."/>
            <person name="Ohashi A."/>
            <person name="Parks D.H."/>
            <person name="Yamauchi T."/>
            <person name="Tyson G.W."/>
            <person name="Hugenholtz P."/>
        </authorList>
    </citation>
    <scope>NUCLEOTIDE SEQUENCE [LARGE SCALE GENOMIC DNA]</scope>
</reference>
<keyword evidence="1" id="KW-0645">Protease</keyword>